<dbReference type="EMBL" id="FNWV01000014">
    <property type="protein sequence ID" value="SEH81791.1"/>
    <property type="molecule type" value="Genomic_DNA"/>
</dbReference>
<proteinExistence type="predicted"/>
<organism evidence="2 3">
    <name type="scientific">Ruminococcus flavefaciens</name>
    <dbReference type="NCBI Taxonomy" id="1265"/>
    <lineage>
        <taxon>Bacteria</taxon>
        <taxon>Bacillati</taxon>
        <taxon>Bacillota</taxon>
        <taxon>Clostridia</taxon>
        <taxon>Eubacteriales</taxon>
        <taxon>Oscillospiraceae</taxon>
        <taxon>Ruminococcus</taxon>
    </lineage>
</organism>
<evidence type="ECO:0000313" key="2">
    <source>
        <dbReference type="EMBL" id="SEH81791.1"/>
    </source>
</evidence>
<dbReference type="OrthoDB" id="1817553at2"/>
<dbReference type="InterPro" id="IPR036439">
    <property type="entry name" value="Dockerin_dom_sf"/>
</dbReference>
<protein>
    <recommendedName>
        <fullName evidence="4">Dockerin domain-containing protein</fullName>
    </recommendedName>
</protein>
<feature type="chain" id="PRO_5010350717" description="Dockerin domain-containing protein" evidence="1">
    <location>
        <begin position="25"/>
        <end position="396"/>
    </location>
</feature>
<dbReference type="AlphaFoldDB" id="A0A1H6LB09"/>
<accession>A0A1H6LB09</accession>
<evidence type="ECO:0000256" key="1">
    <source>
        <dbReference type="SAM" id="SignalP"/>
    </source>
</evidence>
<reference evidence="2 3" key="1">
    <citation type="submission" date="2016-10" db="EMBL/GenBank/DDBJ databases">
        <authorList>
            <person name="de Groot N.N."/>
        </authorList>
    </citation>
    <scope>NUCLEOTIDE SEQUENCE [LARGE SCALE GENOMIC DNA]</scope>
    <source>
        <strain evidence="2 3">YAD2003</strain>
    </source>
</reference>
<dbReference type="SUPFAM" id="SSF63446">
    <property type="entry name" value="Type I dockerin domain"/>
    <property type="match status" value="1"/>
</dbReference>
<keyword evidence="1" id="KW-0732">Signal</keyword>
<sequence>MKKFISIITSVLTVFSASSLTAFADGSLDFSDDLITHKTNTRIVGDLKEDGEISVGDLVIMAHIMHGNRSDADGRYYYDELGYSDLNFDLSTDIFDIIELRKLVISPEKAFKIVSDADILSSANKASNVAAFIRSPEDITSYLSGIGTSEEEIQQYLDIYDDDFFKDSDVVFGTLVQEYGNGIHFRYPEASFMVGKFAEVFEVTEESKYEQAAELLNVDIETLKNSNIYTLITYQEYNTHPMLYPKTDKVILFRTTVPKSIYDQSNGIGLVWDFELFVPEYRAHAFDSPDGKHHIYITAVEDDFMDDSCTYMFFNINNDGSYKYYGEYYDYYDLDKFNCDYILTTDGMFPAYKFGDNVRIVWADSFAIIEFQVDEWDDKYEDYRKEWKYAATIDFD</sequence>
<dbReference type="Proteomes" id="UP000183190">
    <property type="component" value="Unassembled WGS sequence"/>
</dbReference>
<gene>
    <name evidence="2" type="ORF">SAMN02910265_02869</name>
</gene>
<feature type="signal peptide" evidence="1">
    <location>
        <begin position="1"/>
        <end position="24"/>
    </location>
</feature>
<evidence type="ECO:0000313" key="3">
    <source>
        <dbReference type="Proteomes" id="UP000183190"/>
    </source>
</evidence>
<name>A0A1H6LB09_RUMFL</name>
<dbReference type="RefSeq" id="WP_074718586.1">
    <property type="nucleotide sequence ID" value="NZ_FNWV01000014.1"/>
</dbReference>
<dbReference type="GO" id="GO:0000272">
    <property type="term" value="P:polysaccharide catabolic process"/>
    <property type="evidence" value="ECO:0007669"/>
    <property type="project" value="InterPro"/>
</dbReference>
<evidence type="ECO:0008006" key="4">
    <source>
        <dbReference type="Google" id="ProtNLM"/>
    </source>
</evidence>